<organism evidence="2 3">
    <name type="scientific">Sporolactobacillus spathodeae</name>
    <dbReference type="NCBI Taxonomy" id="1465502"/>
    <lineage>
        <taxon>Bacteria</taxon>
        <taxon>Bacillati</taxon>
        <taxon>Bacillota</taxon>
        <taxon>Bacilli</taxon>
        <taxon>Bacillales</taxon>
        <taxon>Sporolactobacillaceae</taxon>
        <taxon>Sporolactobacillus</taxon>
    </lineage>
</organism>
<dbReference type="EMBL" id="JAFBEV010000008">
    <property type="protein sequence ID" value="MBM7657744.1"/>
    <property type="molecule type" value="Genomic_DNA"/>
</dbReference>
<gene>
    <name evidence="2" type="ORF">JOC27_001194</name>
</gene>
<name>A0ABS2Q989_9BACL</name>
<dbReference type="PROSITE" id="PS51464">
    <property type="entry name" value="SIS"/>
    <property type="match status" value="1"/>
</dbReference>
<keyword evidence="3" id="KW-1185">Reference proteome</keyword>
<dbReference type="Gene3D" id="3.40.50.10490">
    <property type="entry name" value="Glucose-6-phosphate isomerase like protein, domain 1"/>
    <property type="match status" value="1"/>
</dbReference>
<reference evidence="2 3" key="1">
    <citation type="submission" date="2021-01" db="EMBL/GenBank/DDBJ databases">
        <title>Genomic Encyclopedia of Type Strains, Phase IV (KMG-IV): sequencing the most valuable type-strain genomes for metagenomic binning, comparative biology and taxonomic classification.</title>
        <authorList>
            <person name="Goeker M."/>
        </authorList>
    </citation>
    <scope>NUCLEOTIDE SEQUENCE [LARGE SCALE GENOMIC DNA]</scope>
    <source>
        <strain evidence="2 3">DSM 100968</strain>
    </source>
</reference>
<dbReference type="PANTHER" id="PTHR30514">
    <property type="entry name" value="GLUCOKINASE"/>
    <property type="match status" value="1"/>
</dbReference>
<feature type="domain" description="SIS" evidence="1">
    <location>
        <begin position="1"/>
        <end position="89"/>
    </location>
</feature>
<evidence type="ECO:0000313" key="3">
    <source>
        <dbReference type="Proteomes" id="UP000823201"/>
    </source>
</evidence>
<dbReference type="InterPro" id="IPR035472">
    <property type="entry name" value="RpiR-like_SIS"/>
</dbReference>
<comment type="caution">
    <text evidence="2">The sequence shown here is derived from an EMBL/GenBank/DDBJ whole genome shotgun (WGS) entry which is preliminary data.</text>
</comment>
<dbReference type="InterPro" id="IPR047640">
    <property type="entry name" value="RpiR-like"/>
</dbReference>
<sequence length="89" mass="10034">MEKHEKIYIYGLGASYVAAEDLTQKFLQLGKPVIHLEDTHLFASFLTNADPDNLFIAFSNSGETNEMIKLTQIATCREAQLKESKTNIQ</sequence>
<dbReference type="GO" id="GO:0003677">
    <property type="term" value="F:DNA binding"/>
    <property type="evidence" value="ECO:0007669"/>
    <property type="project" value="UniProtKB-KW"/>
</dbReference>
<dbReference type="PANTHER" id="PTHR30514:SF1">
    <property type="entry name" value="HTH-TYPE TRANSCRIPTIONAL REGULATOR HEXR-RELATED"/>
    <property type="match status" value="1"/>
</dbReference>
<accession>A0ABS2Q989</accession>
<dbReference type="SUPFAM" id="SSF53697">
    <property type="entry name" value="SIS domain"/>
    <property type="match status" value="1"/>
</dbReference>
<protein>
    <submittedName>
        <fullName evidence="2">DNA-binding MurR/RpiR family transcriptional regulator</fullName>
    </submittedName>
</protein>
<dbReference type="Pfam" id="PF01380">
    <property type="entry name" value="SIS"/>
    <property type="match status" value="1"/>
</dbReference>
<keyword evidence="2" id="KW-0238">DNA-binding</keyword>
<evidence type="ECO:0000313" key="2">
    <source>
        <dbReference type="EMBL" id="MBM7657744.1"/>
    </source>
</evidence>
<proteinExistence type="predicted"/>
<dbReference type="RefSeq" id="WP_205006074.1">
    <property type="nucleotide sequence ID" value="NZ_CBCRXA010000006.1"/>
</dbReference>
<dbReference type="InterPro" id="IPR001347">
    <property type="entry name" value="SIS_dom"/>
</dbReference>
<dbReference type="CDD" id="cd05013">
    <property type="entry name" value="SIS_RpiR"/>
    <property type="match status" value="1"/>
</dbReference>
<evidence type="ECO:0000259" key="1">
    <source>
        <dbReference type="PROSITE" id="PS51464"/>
    </source>
</evidence>
<dbReference type="Proteomes" id="UP000823201">
    <property type="component" value="Unassembled WGS sequence"/>
</dbReference>
<dbReference type="InterPro" id="IPR046348">
    <property type="entry name" value="SIS_dom_sf"/>
</dbReference>